<evidence type="ECO:0000256" key="1">
    <source>
        <dbReference type="SAM" id="Phobius"/>
    </source>
</evidence>
<feature type="transmembrane region" description="Helical" evidence="1">
    <location>
        <begin position="55"/>
        <end position="73"/>
    </location>
</feature>
<keyword evidence="3" id="KW-1185">Reference proteome</keyword>
<keyword evidence="1" id="KW-0472">Membrane</keyword>
<sequence>MYFVERDWKPPSPDDEKLEPLEMFYCTSGISYSEPEYNFSQIWDNLKTQFSQNKIIYNAYIIFFVITIVSIFLKNKKLPK</sequence>
<name>A0A1I4Y6E7_9FLAO</name>
<protein>
    <submittedName>
        <fullName evidence="2">Uncharacterized protein</fullName>
    </submittedName>
</protein>
<dbReference type="Proteomes" id="UP000199036">
    <property type="component" value="Unassembled WGS sequence"/>
</dbReference>
<dbReference type="AlphaFoldDB" id="A0A1I4Y6E7"/>
<proteinExistence type="predicted"/>
<evidence type="ECO:0000313" key="3">
    <source>
        <dbReference type="Proteomes" id="UP000199036"/>
    </source>
</evidence>
<keyword evidence="1" id="KW-1133">Transmembrane helix</keyword>
<evidence type="ECO:0000313" key="2">
    <source>
        <dbReference type="EMBL" id="SFN33634.1"/>
    </source>
</evidence>
<reference evidence="3" key="1">
    <citation type="submission" date="2016-10" db="EMBL/GenBank/DDBJ databases">
        <authorList>
            <person name="Varghese N."/>
            <person name="Submissions S."/>
        </authorList>
    </citation>
    <scope>NUCLEOTIDE SEQUENCE [LARGE SCALE GENOMIC DNA]</scope>
    <source>
        <strain evidence="3">DS-12</strain>
    </source>
</reference>
<keyword evidence="1" id="KW-0812">Transmembrane</keyword>
<gene>
    <name evidence="2" type="ORF">SAMN05421741_10439</name>
</gene>
<dbReference type="EMBL" id="FOVI01000004">
    <property type="protein sequence ID" value="SFN33634.1"/>
    <property type="molecule type" value="Genomic_DNA"/>
</dbReference>
<accession>A0A1I4Y6E7</accession>
<organism evidence="2 3">
    <name type="scientific">Paenimyroides ummariense</name>
    <dbReference type="NCBI Taxonomy" id="913024"/>
    <lineage>
        <taxon>Bacteria</taxon>
        <taxon>Pseudomonadati</taxon>
        <taxon>Bacteroidota</taxon>
        <taxon>Flavobacteriia</taxon>
        <taxon>Flavobacteriales</taxon>
        <taxon>Flavobacteriaceae</taxon>
        <taxon>Paenimyroides</taxon>
    </lineage>
</organism>